<feature type="non-terminal residue" evidence="1">
    <location>
        <position position="1"/>
    </location>
</feature>
<protein>
    <submittedName>
        <fullName evidence="1">Uncharacterized protein</fullName>
    </submittedName>
</protein>
<gene>
    <name evidence="1" type="primary">ORF76997</name>
</gene>
<dbReference type="EMBL" id="HACG01024253">
    <property type="protein sequence ID" value="CEK71118.1"/>
    <property type="molecule type" value="Transcribed_RNA"/>
</dbReference>
<organism evidence="1">
    <name type="scientific">Arion vulgaris</name>
    <dbReference type="NCBI Taxonomy" id="1028688"/>
    <lineage>
        <taxon>Eukaryota</taxon>
        <taxon>Metazoa</taxon>
        <taxon>Spiralia</taxon>
        <taxon>Lophotrochozoa</taxon>
        <taxon>Mollusca</taxon>
        <taxon>Gastropoda</taxon>
        <taxon>Heterobranchia</taxon>
        <taxon>Euthyneura</taxon>
        <taxon>Panpulmonata</taxon>
        <taxon>Eupulmonata</taxon>
        <taxon>Stylommatophora</taxon>
        <taxon>Helicina</taxon>
        <taxon>Arionoidea</taxon>
        <taxon>Arionidae</taxon>
        <taxon>Arion</taxon>
    </lineage>
</organism>
<sequence>LPYRHAFSYFRGNYPCCIETLLYNCQNNKRRKYKRDLISLLFHHVNLVSVNIFAIPSNKLLESLVEPTRCSGHYFTRTY</sequence>
<reference evidence="1" key="1">
    <citation type="submission" date="2014-12" db="EMBL/GenBank/DDBJ databases">
        <title>Insight into the proteome of Arion vulgaris.</title>
        <authorList>
            <person name="Aradska J."/>
            <person name="Bulat T."/>
            <person name="Smidak R."/>
            <person name="Sarate P."/>
            <person name="Gangsoo J."/>
            <person name="Sialana F."/>
            <person name="Bilban M."/>
            <person name="Lubec G."/>
        </authorList>
    </citation>
    <scope>NUCLEOTIDE SEQUENCE</scope>
    <source>
        <tissue evidence="1">Skin</tissue>
    </source>
</reference>
<accession>A0A0B6ZRC3</accession>
<name>A0A0B6ZRC3_9EUPU</name>
<proteinExistence type="predicted"/>
<dbReference type="AlphaFoldDB" id="A0A0B6ZRC3"/>
<evidence type="ECO:0000313" key="1">
    <source>
        <dbReference type="EMBL" id="CEK71118.1"/>
    </source>
</evidence>